<feature type="region of interest" description="Disordered" evidence="1">
    <location>
        <begin position="1"/>
        <end position="110"/>
    </location>
</feature>
<gene>
    <name evidence="2" type="ORF">GGE06_008195</name>
</gene>
<feature type="compositionally biased region" description="Low complexity" evidence="1">
    <location>
        <begin position="93"/>
        <end position="105"/>
    </location>
</feature>
<keyword evidence="3" id="KW-1185">Reference proteome</keyword>
<proteinExistence type="predicted"/>
<comment type="caution">
    <text evidence="2">The sequence shown here is derived from an EMBL/GenBank/DDBJ whole genome shotgun (WGS) entry which is preliminary data.</text>
</comment>
<name>A0A7W7U994_9ACTN</name>
<evidence type="ECO:0000313" key="3">
    <source>
        <dbReference type="Proteomes" id="UP000582643"/>
    </source>
</evidence>
<reference evidence="2 3" key="1">
    <citation type="submission" date="2020-08" db="EMBL/GenBank/DDBJ databases">
        <title>Genomic Encyclopedia of Type Strains, Phase III (KMG-III): the genomes of soil and plant-associated and newly described type strains.</title>
        <authorList>
            <person name="Whitman W."/>
        </authorList>
    </citation>
    <scope>NUCLEOTIDE SEQUENCE [LARGE SCALE GENOMIC DNA]</scope>
    <source>
        <strain evidence="2 3">SFB5A</strain>
    </source>
</reference>
<sequence length="362" mass="37175">MTEQLSEQPTEEPSTTAAEAAAEARAGAPAEAPAGTPAVVPAGALAEGSAGTPAEASAGTPAEAPAVAPAEAVPAADAVAPTDAVPPAPAPAPEATAPAPEATAPVPAPRRSRRVLWAVARWTAAVVVCGGVGAGTAMGITALDRTDVPGLATESDGRWEYPKLRLPALPADKPRPFTDGNDGEVHHADVRRLLLPAPAGATTDPKLDGGFVSTDAYLSLYGKEFRGDLAKHLADSALRHIAARGWTTPDGTRTTIHLLRFSSVAHAEAYKDVALEADGVDGPKALPDGVEGVVPEAIGDDIEVSDTSAYAFREKKPYGPEQVRWAYVQAGDTLALITQTRRGEALAVPFQQTVTLQNQLLG</sequence>
<dbReference type="Proteomes" id="UP000582643">
    <property type="component" value="Unassembled WGS sequence"/>
</dbReference>
<dbReference type="AlphaFoldDB" id="A0A7W7U994"/>
<protein>
    <submittedName>
        <fullName evidence="2">Uncharacterized protein</fullName>
    </submittedName>
</protein>
<feature type="compositionally biased region" description="Low complexity" evidence="1">
    <location>
        <begin position="7"/>
        <end position="83"/>
    </location>
</feature>
<evidence type="ECO:0000313" key="2">
    <source>
        <dbReference type="EMBL" id="MBB4987223.1"/>
    </source>
</evidence>
<accession>A0A7W7U994</accession>
<organism evidence="2 3">
    <name type="scientific">Streptomyces nymphaeiformis</name>
    <dbReference type="NCBI Taxonomy" id="2663842"/>
    <lineage>
        <taxon>Bacteria</taxon>
        <taxon>Bacillati</taxon>
        <taxon>Actinomycetota</taxon>
        <taxon>Actinomycetes</taxon>
        <taxon>Kitasatosporales</taxon>
        <taxon>Streptomycetaceae</taxon>
        <taxon>Streptomyces</taxon>
    </lineage>
</organism>
<evidence type="ECO:0000256" key="1">
    <source>
        <dbReference type="SAM" id="MobiDB-lite"/>
    </source>
</evidence>
<dbReference type="EMBL" id="JACHJY010000018">
    <property type="protein sequence ID" value="MBB4987223.1"/>
    <property type="molecule type" value="Genomic_DNA"/>
</dbReference>